<dbReference type="EMBL" id="CP036271">
    <property type="protein sequence ID" value="QDT53627.1"/>
    <property type="molecule type" value="Genomic_DNA"/>
</dbReference>
<evidence type="ECO:0000313" key="2">
    <source>
        <dbReference type="Proteomes" id="UP000315700"/>
    </source>
</evidence>
<proteinExistence type="predicted"/>
<dbReference type="RefSeq" id="WP_145028978.1">
    <property type="nucleotide sequence ID" value="NZ_CP036271.1"/>
</dbReference>
<dbReference type="KEGG" id="ccos:Pan44_16500"/>
<dbReference type="Proteomes" id="UP000315700">
    <property type="component" value="Chromosome"/>
</dbReference>
<gene>
    <name evidence="1" type="ORF">Pan44_16500</name>
</gene>
<organism evidence="1 2">
    <name type="scientific">Caulifigura coniformis</name>
    <dbReference type="NCBI Taxonomy" id="2527983"/>
    <lineage>
        <taxon>Bacteria</taxon>
        <taxon>Pseudomonadati</taxon>
        <taxon>Planctomycetota</taxon>
        <taxon>Planctomycetia</taxon>
        <taxon>Planctomycetales</taxon>
        <taxon>Planctomycetaceae</taxon>
        <taxon>Caulifigura</taxon>
    </lineage>
</organism>
<evidence type="ECO:0000313" key="1">
    <source>
        <dbReference type="EMBL" id="QDT53627.1"/>
    </source>
</evidence>
<protein>
    <recommendedName>
        <fullName evidence="3">Thioredoxin domain-containing protein</fullName>
    </recommendedName>
</protein>
<dbReference type="AlphaFoldDB" id="A0A517SBW6"/>
<dbReference type="Gene3D" id="3.40.30.10">
    <property type="entry name" value="Glutaredoxin"/>
    <property type="match status" value="1"/>
</dbReference>
<reference evidence="1 2" key="1">
    <citation type="submission" date="2019-02" db="EMBL/GenBank/DDBJ databases">
        <title>Deep-cultivation of Planctomycetes and their phenomic and genomic characterization uncovers novel biology.</title>
        <authorList>
            <person name="Wiegand S."/>
            <person name="Jogler M."/>
            <person name="Boedeker C."/>
            <person name="Pinto D."/>
            <person name="Vollmers J."/>
            <person name="Rivas-Marin E."/>
            <person name="Kohn T."/>
            <person name="Peeters S.H."/>
            <person name="Heuer A."/>
            <person name="Rast P."/>
            <person name="Oberbeckmann S."/>
            <person name="Bunk B."/>
            <person name="Jeske O."/>
            <person name="Meyerdierks A."/>
            <person name="Storesund J.E."/>
            <person name="Kallscheuer N."/>
            <person name="Luecker S."/>
            <person name="Lage O.M."/>
            <person name="Pohl T."/>
            <person name="Merkel B.J."/>
            <person name="Hornburger P."/>
            <person name="Mueller R.-W."/>
            <person name="Bruemmer F."/>
            <person name="Labrenz M."/>
            <person name="Spormann A.M."/>
            <person name="Op den Camp H."/>
            <person name="Overmann J."/>
            <person name="Amann R."/>
            <person name="Jetten M.S.M."/>
            <person name="Mascher T."/>
            <person name="Medema M.H."/>
            <person name="Devos D.P."/>
            <person name="Kaster A.-K."/>
            <person name="Ovreas L."/>
            <person name="Rohde M."/>
            <person name="Galperin M.Y."/>
            <person name="Jogler C."/>
        </authorList>
    </citation>
    <scope>NUCLEOTIDE SEQUENCE [LARGE SCALE GENOMIC DNA]</scope>
    <source>
        <strain evidence="1 2">Pan44</strain>
    </source>
</reference>
<accession>A0A517SBW6</accession>
<dbReference type="InParanoid" id="A0A517SBW6"/>
<evidence type="ECO:0008006" key="3">
    <source>
        <dbReference type="Google" id="ProtNLM"/>
    </source>
</evidence>
<keyword evidence="2" id="KW-1185">Reference proteome</keyword>
<sequence length="338" mass="36615">MKLFVCIGLCLAACMGCDGDQRSRIFERDPILDAPPIPDEVLERVLADPEAVPRRESTGTTIEQAIGTLGERLGIALSEAATEAPAAEASRDQVRVVLVTADWCTWCKPAKDKAIPWLTSMGYKVEIVDVTRQAPDGLSFVMPRSLPAWVFFRNGREVYRQEGGSLPEHLAAAVKKVPPVVSPPAVSAWFGPTLRVADALPLVAGVSLKLGSAATVSVPANLKWTVSQKPGSVVLSFDPAPQVTVHKVLNWRVRLEGIEITPTSVSLQIDNLPDVTVKLDWSFPTRSSGTDIDAADDLHRAAAPLRPRPDRPVLRFIGRSVLFAYRVCTVASFLLVVV</sequence>
<dbReference type="InterPro" id="IPR036249">
    <property type="entry name" value="Thioredoxin-like_sf"/>
</dbReference>
<dbReference type="OrthoDB" id="8560253at2"/>
<name>A0A517SBW6_9PLAN</name>
<dbReference type="SUPFAM" id="SSF52833">
    <property type="entry name" value="Thioredoxin-like"/>
    <property type="match status" value="1"/>
</dbReference>